<comment type="caution">
    <text evidence="1">The sequence shown here is derived from an EMBL/GenBank/DDBJ whole genome shotgun (WGS) entry which is preliminary data.</text>
</comment>
<organism evidence="1 2">
    <name type="scientific">Aerophobetes bacterium</name>
    <dbReference type="NCBI Taxonomy" id="2030807"/>
    <lineage>
        <taxon>Bacteria</taxon>
        <taxon>Candidatus Aerophobota</taxon>
    </lineage>
</organism>
<dbReference type="Proteomes" id="UP000280417">
    <property type="component" value="Unassembled WGS sequence"/>
</dbReference>
<accession>A0A662DHD4</accession>
<dbReference type="SUPFAM" id="SSF56507">
    <property type="entry name" value="Methionine synthase activation domain-like"/>
    <property type="match status" value="1"/>
</dbReference>
<gene>
    <name evidence="1" type="ORF">DRJ04_00755</name>
</gene>
<reference evidence="1 2" key="1">
    <citation type="submission" date="2018-06" db="EMBL/GenBank/DDBJ databases">
        <title>Extensive metabolic versatility and redundancy in microbially diverse, dynamic hydrothermal sediments.</title>
        <authorList>
            <person name="Dombrowski N."/>
            <person name="Teske A."/>
            <person name="Baker B.J."/>
        </authorList>
    </citation>
    <scope>NUCLEOTIDE SEQUENCE [LARGE SCALE GENOMIC DNA]</scope>
    <source>
        <strain evidence="1">B3_G15</strain>
    </source>
</reference>
<evidence type="ECO:0000313" key="1">
    <source>
        <dbReference type="EMBL" id="RLE15274.1"/>
    </source>
</evidence>
<dbReference type="Gene3D" id="3.40.109.40">
    <property type="match status" value="1"/>
</dbReference>
<dbReference type="GO" id="GO:0008705">
    <property type="term" value="F:methionine synthase activity"/>
    <property type="evidence" value="ECO:0007669"/>
    <property type="project" value="InterPro"/>
</dbReference>
<name>A0A662DHD4_UNCAE</name>
<dbReference type="EMBL" id="QMQA01000010">
    <property type="protein sequence ID" value="RLE15274.1"/>
    <property type="molecule type" value="Genomic_DNA"/>
</dbReference>
<sequence>MIGKQLSQSSTEVLRDIPVKFDFGKTLKRLKINSKTQVKQKELIRKLLDVAATLVSPKAIYKVAYVESKKDTGVDIGGVWFKSRVLRKNLDKVERVFPYIATIGKSLEEKATSTKDLLEQYYLEEIADLALEDTLAYLERYLKKKYRLGQLSSMSPGSLADWPLTQQAGLFSLFGDTRKIIGVSLTDSFLMIPRKSESGIYFPTEIKFYSCQLCPRKGCIGRKAPYNPELAKRYKIYQE</sequence>
<dbReference type="InterPro" id="IPR037010">
    <property type="entry name" value="VitB12-dep_Met_synth_activ_sf"/>
</dbReference>
<proteinExistence type="predicted"/>
<dbReference type="AlphaFoldDB" id="A0A662DHD4"/>
<evidence type="ECO:0000313" key="2">
    <source>
        <dbReference type="Proteomes" id="UP000280417"/>
    </source>
</evidence>
<protein>
    <submittedName>
        <fullName evidence="1">Vitamin B12 dependent methionine synthase</fullName>
    </submittedName>
</protein>